<dbReference type="PROSITE" id="PS00633">
    <property type="entry name" value="BROMODOMAIN_1"/>
    <property type="match status" value="1"/>
</dbReference>
<keyword evidence="1 2" id="KW-0103">Bromodomain</keyword>
<dbReference type="GO" id="GO:0006357">
    <property type="term" value="P:regulation of transcription by RNA polymerase II"/>
    <property type="evidence" value="ECO:0007669"/>
    <property type="project" value="TreeGrafter"/>
</dbReference>
<protein>
    <recommendedName>
        <fullName evidence="4">Bromo domain-containing protein</fullName>
    </recommendedName>
</protein>
<dbReference type="GO" id="GO:0006325">
    <property type="term" value="P:chromatin organization"/>
    <property type="evidence" value="ECO:0007669"/>
    <property type="project" value="UniProtKB-ARBA"/>
</dbReference>
<feature type="region of interest" description="Disordered" evidence="3">
    <location>
        <begin position="929"/>
        <end position="1007"/>
    </location>
</feature>
<feature type="region of interest" description="Disordered" evidence="3">
    <location>
        <begin position="572"/>
        <end position="592"/>
    </location>
</feature>
<dbReference type="OrthoDB" id="21449at2759"/>
<reference evidence="5 6" key="1">
    <citation type="submission" date="2014-02" db="EMBL/GenBank/DDBJ databases">
        <title>Transposable element dynamics among asymbiotic and ectomycorrhizal Amanita fungi.</title>
        <authorList>
            <consortium name="DOE Joint Genome Institute"/>
            <person name="Hess J."/>
            <person name="Skrede I."/>
            <person name="Wolfe B."/>
            <person name="LaButti K."/>
            <person name="Ohm R.A."/>
            <person name="Grigoriev I.V."/>
            <person name="Pringle A."/>
        </authorList>
    </citation>
    <scope>NUCLEOTIDE SEQUENCE [LARGE SCALE GENOMIC DNA]</scope>
    <source>
        <strain evidence="5 6">SKay4041</strain>
    </source>
</reference>
<dbReference type="GO" id="GO:0046982">
    <property type="term" value="F:protein heterodimerization activity"/>
    <property type="evidence" value="ECO:0007669"/>
    <property type="project" value="InterPro"/>
</dbReference>
<dbReference type="InterPro" id="IPR018359">
    <property type="entry name" value="Bromodomain_CS"/>
</dbReference>
<dbReference type="Proteomes" id="UP000242287">
    <property type="component" value="Unassembled WGS sequence"/>
</dbReference>
<proteinExistence type="predicted"/>
<dbReference type="CDD" id="cd22927">
    <property type="entry name" value="HFD_SPT7"/>
    <property type="match status" value="1"/>
</dbReference>
<feature type="compositionally biased region" description="Low complexity" evidence="3">
    <location>
        <begin position="996"/>
        <end position="1007"/>
    </location>
</feature>
<sequence length="1007" mass="108961">MNNLLRTLTESQAKSAFPDTDLRLLLTTVKEARRQNYDSKLSDAFYDSLEGLLHDLRTTDPDNRDAEAFNKPVSKSEVPDYYDVISTPMDLQTMSKKVKQKQYKSKREFQDDLDLIWSNCFTYNAVENHPLRRSAVRLRAKADSLLKNITDRKERTDPFIPPELGTNQLLSSTNGPIRIRLNGTNLNSGNGAVNGRPHRSSVSTTSSTNSIPQTLHNTVSTSNKVTLTTTTARPRPIGTRPTSPLLVWGGTSARPDIPFSESPALVRTAEGMSLFHTLDEELDRTLRVEPSAVNEKLTNRLAALAPAYDYYEDIDTGDTLRLVKSEPDLSDDLVVDVGEKRKPIDHTHSPQRPRKRARFSLSSTSLSHSQLSSDYRVAQEPDEAAALTELWWGAVQSDVLLSSGLPSIPVPSSMHAARMVAATLGAKSFKHSQTPTPIDLTSGKPKTKYKSKSAKSESRQLVPSPHSLLAMMNANMKTMKRVRHTHARFATLVANSTATSGVAAEDALEGSFMPSSAVPIDSFLGASGASAPGGGSNIIAGDEEGADVVDDKIDERSWLQRYLDAAKTQDNVDKSSFRPSTSRELSNNTKKRKKFKVRRSRLPVGVEMGEQIAGGCIRWMGEKVLEHVGFQGTSKAALDVLSGVATEYLYNVGRTIKFMSDRYSQTMTPEEIILHTLFESGTSKIQDLERYITDDIRRHGTRLGELEKKLVGAYRESTAHEILDEEDLFEEEEEDETGALAIGDFADVLGEDYLGLRELGIAAEFGMSSLTIPKKLLRSKKLQKASGATSKPTEPPPPYPPPPPFVPLIASKADDQIGLLKSYYRSRFSALASSLAQPTPESKSILSLSGPPVSSTSQPSGTNIQGTTLPTEQPTSTAGISPDASVPLDLVLPDDPPNTVQVKMGPLGQIVRGGTTASAGKKKAKAAVQGVVPNSAAPSSIPSETPTTADAGSPKKKKGVTGVGTGNGRKKKADGAASGELRQSSSSPYQATQGKPVVYPPVVVASA</sequence>
<feature type="region of interest" description="Disordered" evidence="3">
    <location>
        <begin position="781"/>
        <end position="807"/>
    </location>
</feature>
<dbReference type="GO" id="GO:0046695">
    <property type="term" value="C:SLIK (SAGA-like) complex"/>
    <property type="evidence" value="ECO:0007669"/>
    <property type="project" value="InterPro"/>
</dbReference>
<dbReference type="InterPro" id="IPR009072">
    <property type="entry name" value="Histone-fold"/>
</dbReference>
<name>A0A2A9NH55_9AGAR</name>
<organism evidence="5 6">
    <name type="scientific">Amanita thiersii Skay4041</name>
    <dbReference type="NCBI Taxonomy" id="703135"/>
    <lineage>
        <taxon>Eukaryota</taxon>
        <taxon>Fungi</taxon>
        <taxon>Dikarya</taxon>
        <taxon>Basidiomycota</taxon>
        <taxon>Agaricomycotina</taxon>
        <taxon>Agaricomycetes</taxon>
        <taxon>Agaricomycetidae</taxon>
        <taxon>Agaricales</taxon>
        <taxon>Pluteineae</taxon>
        <taxon>Amanitaceae</taxon>
        <taxon>Amanita</taxon>
    </lineage>
</organism>
<feature type="region of interest" description="Disordered" evidence="3">
    <location>
        <begin position="430"/>
        <end position="461"/>
    </location>
</feature>
<dbReference type="Gene3D" id="1.10.20.10">
    <property type="entry name" value="Histone, subunit A"/>
    <property type="match status" value="1"/>
</dbReference>
<evidence type="ECO:0000313" key="6">
    <source>
        <dbReference type="Proteomes" id="UP000242287"/>
    </source>
</evidence>
<dbReference type="PRINTS" id="PR00503">
    <property type="entry name" value="BROMODOMAIN"/>
</dbReference>
<dbReference type="InterPro" id="IPR036427">
    <property type="entry name" value="Bromodomain-like_sf"/>
</dbReference>
<feature type="compositionally biased region" description="Basic and acidic residues" evidence="3">
    <location>
        <begin position="337"/>
        <end position="348"/>
    </location>
</feature>
<gene>
    <name evidence="5" type="ORF">AMATHDRAFT_68424</name>
</gene>
<dbReference type="GO" id="GO:0005198">
    <property type="term" value="F:structural molecule activity"/>
    <property type="evidence" value="ECO:0007669"/>
    <property type="project" value="TreeGrafter"/>
</dbReference>
<dbReference type="PANTHER" id="PTHR47343">
    <property type="entry name" value="TRANSCRIPTIONAL ACTIVATOR SPT7"/>
    <property type="match status" value="1"/>
</dbReference>
<evidence type="ECO:0000256" key="2">
    <source>
        <dbReference type="PROSITE-ProRule" id="PRU00035"/>
    </source>
</evidence>
<dbReference type="AlphaFoldDB" id="A0A2A9NH55"/>
<feature type="compositionally biased region" description="Pro residues" evidence="3">
    <location>
        <begin position="793"/>
        <end position="806"/>
    </location>
</feature>
<dbReference type="EMBL" id="KZ302134">
    <property type="protein sequence ID" value="PFH47106.1"/>
    <property type="molecule type" value="Genomic_DNA"/>
</dbReference>
<feature type="compositionally biased region" description="Polar residues" evidence="3">
    <location>
        <begin position="936"/>
        <end position="950"/>
    </location>
</feature>
<keyword evidence="6" id="KW-1185">Reference proteome</keyword>
<dbReference type="Pfam" id="PF00439">
    <property type="entry name" value="Bromodomain"/>
    <property type="match status" value="1"/>
</dbReference>
<feature type="region of interest" description="Disordered" evidence="3">
    <location>
        <begin position="839"/>
        <end position="906"/>
    </location>
</feature>
<dbReference type="InterPro" id="IPR037782">
    <property type="entry name" value="Spt7"/>
</dbReference>
<dbReference type="SUPFAM" id="SSF47370">
    <property type="entry name" value="Bromodomain"/>
    <property type="match status" value="1"/>
</dbReference>
<feature type="region of interest" description="Disordered" evidence="3">
    <location>
        <begin position="333"/>
        <end position="365"/>
    </location>
</feature>
<evidence type="ECO:0000259" key="4">
    <source>
        <dbReference type="PROSITE" id="PS50014"/>
    </source>
</evidence>
<evidence type="ECO:0000256" key="3">
    <source>
        <dbReference type="SAM" id="MobiDB-lite"/>
    </source>
</evidence>
<evidence type="ECO:0000313" key="5">
    <source>
        <dbReference type="EMBL" id="PFH47106.1"/>
    </source>
</evidence>
<evidence type="ECO:0000256" key="1">
    <source>
        <dbReference type="ARBA" id="ARBA00023117"/>
    </source>
</evidence>
<feature type="compositionally biased region" description="Polar residues" evidence="3">
    <location>
        <begin position="981"/>
        <end position="993"/>
    </location>
</feature>
<dbReference type="InterPro" id="IPR001487">
    <property type="entry name" value="Bromodomain"/>
</dbReference>
<feature type="compositionally biased region" description="Low complexity" evidence="3">
    <location>
        <begin position="200"/>
        <end position="210"/>
    </location>
</feature>
<accession>A0A2A9NH55</accession>
<feature type="compositionally biased region" description="Polar residues" evidence="3">
    <location>
        <begin position="839"/>
        <end position="879"/>
    </location>
</feature>
<feature type="region of interest" description="Disordered" evidence="3">
    <location>
        <begin position="184"/>
        <end position="215"/>
    </location>
</feature>
<dbReference type="PROSITE" id="PS50014">
    <property type="entry name" value="BROMODOMAIN_2"/>
    <property type="match status" value="1"/>
</dbReference>
<feature type="compositionally biased region" description="Basic residues" evidence="3">
    <location>
        <begin position="349"/>
        <end position="358"/>
    </location>
</feature>
<dbReference type="SMART" id="SM00297">
    <property type="entry name" value="BROMO"/>
    <property type="match status" value="1"/>
</dbReference>
<feature type="domain" description="Bromo" evidence="4">
    <location>
        <begin position="61"/>
        <end position="131"/>
    </location>
</feature>
<dbReference type="Gene3D" id="1.20.920.10">
    <property type="entry name" value="Bromodomain-like"/>
    <property type="match status" value="1"/>
</dbReference>
<dbReference type="PANTHER" id="PTHR47343:SF1">
    <property type="entry name" value="TRANSCRIPTIONAL ACTIVATOR SPT7"/>
    <property type="match status" value="1"/>
</dbReference>
<dbReference type="GO" id="GO:0000124">
    <property type="term" value="C:SAGA complex"/>
    <property type="evidence" value="ECO:0007669"/>
    <property type="project" value="InterPro"/>
</dbReference>
<feature type="compositionally biased region" description="Polar residues" evidence="3">
    <location>
        <begin position="577"/>
        <end position="588"/>
    </location>
</feature>
<dbReference type="STRING" id="703135.A0A2A9NH55"/>